<gene>
    <name evidence="2" type="ORF">GDO81_018168</name>
</gene>
<evidence type="ECO:0000313" key="2">
    <source>
        <dbReference type="EMBL" id="KAG8556679.1"/>
    </source>
</evidence>
<dbReference type="Pfam" id="PF23227">
    <property type="entry name" value="HEAT_MROH2B_C"/>
    <property type="match status" value="1"/>
</dbReference>
<dbReference type="InterPro" id="IPR045206">
    <property type="entry name" value="Maestro_heat-like_prot"/>
</dbReference>
<proteinExistence type="predicted"/>
<dbReference type="InterPro" id="IPR011989">
    <property type="entry name" value="ARM-like"/>
</dbReference>
<dbReference type="AlphaFoldDB" id="A0AAV7A9U8"/>
<keyword evidence="3" id="KW-1185">Reference proteome</keyword>
<protein>
    <recommendedName>
        <fullName evidence="1">Maestro/Maestro-like HEAT-repeats domain-containing protein</fullName>
    </recommendedName>
</protein>
<dbReference type="GO" id="GO:0005737">
    <property type="term" value="C:cytoplasm"/>
    <property type="evidence" value="ECO:0007669"/>
    <property type="project" value="TreeGrafter"/>
</dbReference>
<dbReference type="EMBL" id="WNYA01000009">
    <property type="protein sequence ID" value="KAG8556679.1"/>
    <property type="molecule type" value="Genomic_DNA"/>
</dbReference>
<dbReference type="InterPro" id="IPR016024">
    <property type="entry name" value="ARM-type_fold"/>
</dbReference>
<reference evidence="2" key="1">
    <citation type="thesis" date="2020" institute="ProQuest LLC" country="789 East Eisenhower Parkway, Ann Arbor, MI, USA">
        <title>Comparative Genomics and Chromosome Evolution.</title>
        <authorList>
            <person name="Mudd A.B."/>
        </authorList>
    </citation>
    <scope>NUCLEOTIDE SEQUENCE</scope>
    <source>
        <strain evidence="2">237g6f4</strain>
        <tissue evidence="2">Blood</tissue>
    </source>
</reference>
<dbReference type="PANTHER" id="PTHR23120">
    <property type="entry name" value="MAESTRO-RELATED HEAT DOMAIN-CONTAINING"/>
    <property type="match status" value="1"/>
</dbReference>
<organism evidence="2 3">
    <name type="scientific">Engystomops pustulosus</name>
    <name type="common">Tungara frog</name>
    <name type="synonym">Physalaemus pustulosus</name>
    <dbReference type="NCBI Taxonomy" id="76066"/>
    <lineage>
        <taxon>Eukaryota</taxon>
        <taxon>Metazoa</taxon>
        <taxon>Chordata</taxon>
        <taxon>Craniata</taxon>
        <taxon>Vertebrata</taxon>
        <taxon>Euteleostomi</taxon>
        <taxon>Amphibia</taxon>
        <taxon>Batrachia</taxon>
        <taxon>Anura</taxon>
        <taxon>Neobatrachia</taxon>
        <taxon>Hyloidea</taxon>
        <taxon>Leptodactylidae</taxon>
        <taxon>Leiuperinae</taxon>
        <taxon>Engystomops</taxon>
    </lineage>
</organism>
<accession>A0AAV7A9U8</accession>
<dbReference type="Proteomes" id="UP000824782">
    <property type="component" value="Unassembled WGS sequence"/>
</dbReference>
<dbReference type="PANTHER" id="PTHR23120:SF0">
    <property type="entry name" value="MAESTRO HEAT-LIKE REPEAT FAMILY MEMBER 1"/>
    <property type="match status" value="1"/>
</dbReference>
<sequence length="471" mass="53440">MLPKVSDKIEEVLDPDSRETICHAVRRLSCSVLEYLEKSHQYKVQLFKAMNSIRASISIWLHEVPAGLAEEVQRALEPFTGPYTTENKPAETDDVISKTLPQFHHIQQLRKQRVIGFKIAKDSPELRIQMREFVTSMVAGKKLPKPFRKSMLNILKNALPVPKMTAILFFNEAFKHGSLLKPKEQNTAIQILLKITIEDDTVMCCAAIEALGNAAPRLVESNWKQIIYHLHQRLSKTTNTKVIVGTLRALSNFIKHLRFAVLNRDYVNICQEYLDYADEQVQMAAVTLLKDLTQSCHLAMSSYFHSQVKRCIPSLLVKIHSANQEKSAAATSCVISCLSYVKGGTIRGFLRKEGPPDTSDLGSIYSYLADYHPKMTKTMLLHTPDNLSHLEDKWAVLQHFKYLTLVIQKDAVKATELYKLYQGLVTLNSNNNPMTLNIVAGKARSILISKWPPERRGSWIGWSTKCCWCSN</sequence>
<dbReference type="Gene3D" id="1.25.10.10">
    <property type="entry name" value="Leucine-rich Repeat Variant"/>
    <property type="match status" value="1"/>
</dbReference>
<dbReference type="InterPro" id="IPR055406">
    <property type="entry name" value="HEAT_Maestro"/>
</dbReference>
<name>A0AAV7A9U8_ENGPU</name>
<dbReference type="SUPFAM" id="SSF48371">
    <property type="entry name" value="ARM repeat"/>
    <property type="match status" value="1"/>
</dbReference>
<evidence type="ECO:0000259" key="1">
    <source>
        <dbReference type="Pfam" id="PF23227"/>
    </source>
</evidence>
<feature type="domain" description="Maestro/Maestro-like HEAT-repeats" evidence="1">
    <location>
        <begin position="196"/>
        <end position="438"/>
    </location>
</feature>
<evidence type="ECO:0000313" key="3">
    <source>
        <dbReference type="Proteomes" id="UP000824782"/>
    </source>
</evidence>
<comment type="caution">
    <text evidence="2">The sequence shown here is derived from an EMBL/GenBank/DDBJ whole genome shotgun (WGS) entry which is preliminary data.</text>
</comment>